<reference evidence="3" key="1">
    <citation type="journal article" date="2011" name="PLoS Genet.">
        <title>Azospirillum genomes reveal transition of bacteria from aquatic to terrestrial environments.</title>
        <authorList>
            <person name="Wisniewski-Dye F."/>
            <person name="Borziak K."/>
            <person name="Khalsa-Moyers G."/>
            <person name="Alexandre G."/>
            <person name="Sukharnikov L.O."/>
            <person name="Wuichet K."/>
            <person name="Hurst G.B."/>
            <person name="McDonald W.H."/>
            <person name="Robertson J.S."/>
            <person name="Barbe V."/>
            <person name="Calteau A."/>
            <person name="Rouy Z."/>
            <person name="Mangenot S."/>
            <person name="Prigent-Combaret C."/>
            <person name="Normand P."/>
            <person name="Boyer M."/>
            <person name="Siguier P."/>
            <person name="Dessaux Y."/>
            <person name="Elmerich C."/>
            <person name="Condemine G."/>
            <person name="Krishnen G."/>
            <person name="Kennedy I."/>
            <person name="Paterson A.H."/>
            <person name="Gonzalez V."/>
            <person name="Mavingui P."/>
            <person name="Zhulin I.B."/>
        </authorList>
    </citation>
    <scope>NUCLEOTIDE SEQUENCE [LARGE SCALE GENOMIC DNA]</scope>
    <source>
        <strain evidence="3">4B</strain>
    </source>
</reference>
<evidence type="ECO:0000313" key="3">
    <source>
        <dbReference type="Proteomes" id="UP000005667"/>
    </source>
</evidence>
<gene>
    <name evidence="2" type="ordered locus">AZOLI_2302</name>
</gene>
<dbReference type="AlphaFoldDB" id="G7Z960"/>
<dbReference type="EMBL" id="FQ311868">
    <property type="protein sequence ID" value="CBS87518.1"/>
    <property type="molecule type" value="Genomic_DNA"/>
</dbReference>
<dbReference type="RefSeq" id="WP_014248505.1">
    <property type="nucleotide sequence ID" value="NC_016622.1"/>
</dbReference>
<dbReference type="STRING" id="862719.AZOLI_2302"/>
<accession>G7Z960</accession>
<feature type="chain" id="PRO_5003506875" description="Argininosuccinate lyase" evidence="1">
    <location>
        <begin position="25"/>
        <end position="122"/>
    </location>
</feature>
<dbReference type="KEGG" id="ali:AZOLI_2302"/>
<sequence length="122" mass="13551">MKNVAAKALLVVSSLFLMHGAALAGQQDFTIVNKTGYALKHIYVSENNNNSWDEDILGRDVLENGEYFEVSFGKAEKVCKWDMKVVYDDGESAVWSGLNLCQISKLTLKWNKNTGVTSAQTE</sequence>
<evidence type="ECO:0000256" key="1">
    <source>
        <dbReference type="SAM" id="SignalP"/>
    </source>
</evidence>
<evidence type="ECO:0008006" key="4">
    <source>
        <dbReference type="Google" id="ProtNLM"/>
    </source>
</evidence>
<organism evidence="2 3">
    <name type="scientific">Azospirillum lipoferum (strain 4B)</name>
    <dbReference type="NCBI Taxonomy" id="862719"/>
    <lineage>
        <taxon>Bacteria</taxon>
        <taxon>Pseudomonadati</taxon>
        <taxon>Pseudomonadota</taxon>
        <taxon>Alphaproteobacteria</taxon>
        <taxon>Rhodospirillales</taxon>
        <taxon>Azospirillaceae</taxon>
        <taxon>Azospirillum</taxon>
    </lineage>
</organism>
<keyword evidence="3" id="KW-1185">Reference proteome</keyword>
<feature type="signal peptide" evidence="1">
    <location>
        <begin position="1"/>
        <end position="24"/>
    </location>
</feature>
<dbReference type="Proteomes" id="UP000005667">
    <property type="component" value="Chromosome"/>
</dbReference>
<dbReference type="HOGENOM" id="CLU_139214_0_0_5"/>
<proteinExistence type="predicted"/>
<evidence type="ECO:0000313" key="2">
    <source>
        <dbReference type="EMBL" id="CBS87518.1"/>
    </source>
</evidence>
<protein>
    <recommendedName>
        <fullName evidence="4">Argininosuccinate lyase</fullName>
    </recommendedName>
</protein>
<keyword evidence="1" id="KW-0732">Signal</keyword>
<name>G7Z960_AZOL4</name>